<evidence type="ECO:0000313" key="2">
    <source>
        <dbReference type="Proteomes" id="UP000023152"/>
    </source>
</evidence>
<accession>X6LG70</accession>
<dbReference type="AlphaFoldDB" id="X6LG70"/>
<gene>
    <name evidence="1" type="ORF">RFI_37322</name>
</gene>
<protein>
    <submittedName>
        <fullName evidence="1">Uncharacterized protein</fullName>
    </submittedName>
</protein>
<keyword evidence="2" id="KW-1185">Reference proteome</keyword>
<comment type="caution">
    <text evidence="1">The sequence shown here is derived from an EMBL/GenBank/DDBJ whole genome shotgun (WGS) entry which is preliminary data.</text>
</comment>
<evidence type="ECO:0000313" key="1">
    <source>
        <dbReference type="EMBL" id="ETO00137.1"/>
    </source>
</evidence>
<organism evidence="1 2">
    <name type="scientific">Reticulomyxa filosa</name>
    <dbReference type="NCBI Taxonomy" id="46433"/>
    <lineage>
        <taxon>Eukaryota</taxon>
        <taxon>Sar</taxon>
        <taxon>Rhizaria</taxon>
        <taxon>Retaria</taxon>
        <taxon>Foraminifera</taxon>
        <taxon>Monothalamids</taxon>
        <taxon>Reticulomyxidae</taxon>
        <taxon>Reticulomyxa</taxon>
    </lineage>
</organism>
<dbReference type="Proteomes" id="UP000023152">
    <property type="component" value="Unassembled WGS sequence"/>
</dbReference>
<proteinExistence type="predicted"/>
<dbReference type="EMBL" id="ASPP01041876">
    <property type="protein sequence ID" value="ETO00137.1"/>
    <property type="molecule type" value="Genomic_DNA"/>
</dbReference>
<name>X6LG70_RETFI</name>
<reference evidence="1 2" key="1">
    <citation type="journal article" date="2013" name="Curr. Biol.">
        <title>The Genome of the Foraminiferan Reticulomyxa filosa.</title>
        <authorList>
            <person name="Glockner G."/>
            <person name="Hulsmann N."/>
            <person name="Schleicher M."/>
            <person name="Noegel A.A."/>
            <person name="Eichinger L."/>
            <person name="Gallinger C."/>
            <person name="Pawlowski J."/>
            <person name="Sierra R."/>
            <person name="Euteneuer U."/>
            <person name="Pillet L."/>
            <person name="Moustafa A."/>
            <person name="Platzer M."/>
            <person name="Groth M."/>
            <person name="Szafranski K."/>
            <person name="Schliwa M."/>
        </authorList>
    </citation>
    <scope>NUCLEOTIDE SEQUENCE [LARGE SCALE GENOMIC DNA]</scope>
</reference>
<feature type="non-terminal residue" evidence="1">
    <location>
        <position position="114"/>
    </location>
</feature>
<sequence length="114" mass="13580">MDMCKLILNRRTMYPMERIEYAIDYVKDKLIDQNGVVKIIAEERYEKFLEEGATFLLGMNQTQLKETLTKNNLLYWAAGRNIISIRAENSNSKKFDKGWDPFLFLPFRIFLLFE</sequence>